<feature type="transmembrane region" description="Helical" evidence="3">
    <location>
        <begin position="104"/>
        <end position="125"/>
    </location>
</feature>
<dbReference type="Pfam" id="PF07690">
    <property type="entry name" value="MFS_1"/>
    <property type="match status" value="1"/>
</dbReference>
<dbReference type="PANTHER" id="PTHR11360">
    <property type="entry name" value="MONOCARBOXYLATE TRANSPORTER"/>
    <property type="match status" value="1"/>
</dbReference>
<dbReference type="AlphaFoldDB" id="A0AAD7ED45"/>
<gene>
    <name evidence="4" type="ORF">DFH08DRAFT_1087394</name>
</gene>
<dbReference type="Proteomes" id="UP001218218">
    <property type="component" value="Unassembled WGS sequence"/>
</dbReference>
<feature type="transmembrane region" description="Helical" evidence="3">
    <location>
        <begin position="37"/>
        <end position="58"/>
    </location>
</feature>
<dbReference type="InterPro" id="IPR011701">
    <property type="entry name" value="MFS"/>
</dbReference>
<dbReference type="Gene3D" id="1.20.1250.20">
    <property type="entry name" value="MFS general substrate transporter like domains"/>
    <property type="match status" value="2"/>
</dbReference>
<comment type="similarity">
    <text evidence="2">Belongs to the major facilitator superfamily. Monocarboxylate porter (TC 2.A.1.13) family.</text>
</comment>
<feature type="transmembrane region" description="Helical" evidence="3">
    <location>
        <begin position="166"/>
        <end position="186"/>
    </location>
</feature>
<dbReference type="PANTHER" id="PTHR11360:SF234">
    <property type="entry name" value="MFS-TYPE TRANSPORTER DBAD-RELATED"/>
    <property type="match status" value="1"/>
</dbReference>
<comment type="caution">
    <text evidence="4">The sequence shown here is derived from an EMBL/GenBank/DDBJ whole genome shotgun (WGS) entry which is preliminary data.</text>
</comment>
<keyword evidence="5" id="KW-1185">Reference proteome</keyword>
<feature type="transmembrane region" description="Helical" evidence="3">
    <location>
        <begin position="329"/>
        <end position="349"/>
    </location>
</feature>
<accession>A0AAD7ED45</accession>
<feature type="transmembrane region" description="Helical" evidence="3">
    <location>
        <begin position="396"/>
        <end position="417"/>
    </location>
</feature>
<feature type="transmembrane region" description="Helical" evidence="3">
    <location>
        <begin position="277"/>
        <end position="294"/>
    </location>
</feature>
<feature type="transmembrane region" description="Helical" evidence="3">
    <location>
        <begin position="241"/>
        <end position="265"/>
    </location>
</feature>
<proteinExistence type="inferred from homology"/>
<dbReference type="GO" id="GO:0022857">
    <property type="term" value="F:transmembrane transporter activity"/>
    <property type="evidence" value="ECO:0007669"/>
    <property type="project" value="InterPro"/>
</dbReference>
<evidence type="ECO:0000313" key="4">
    <source>
        <dbReference type="EMBL" id="KAJ7314269.1"/>
    </source>
</evidence>
<evidence type="ECO:0000313" key="5">
    <source>
        <dbReference type="Proteomes" id="UP001218218"/>
    </source>
</evidence>
<protein>
    <submittedName>
        <fullName evidence="4">MFS general substrate transporter</fullName>
    </submittedName>
</protein>
<comment type="subcellular location">
    <subcellularLocation>
        <location evidence="1">Membrane</location>
        <topology evidence="1">Multi-pass membrane protein</topology>
    </subcellularLocation>
</comment>
<dbReference type="SUPFAM" id="SSF103473">
    <property type="entry name" value="MFS general substrate transporter"/>
    <property type="match status" value="1"/>
</dbReference>
<keyword evidence="3" id="KW-0472">Membrane</keyword>
<evidence type="ECO:0000256" key="3">
    <source>
        <dbReference type="SAM" id="Phobius"/>
    </source>
</evidence>
<feature type="transmembrane region" description="Helical" evidence="3">
    <location>
        <begin position="131"/>
        <end position="154"/>
    </location>
</feature>
<keyword evidence="3" id="KW-1133">Transmembrane helix</keyword>
<organism evidence="4 5">
    <name type="scientific">Mycena albidolilacea</name>
    <dbReference type="NCBI Taxonomy" id="1033008"/>
    <lineage>
        <taxon>Eukaryota</taxon>
        <taxon>Fungi</taxon>
        <taxon>Dikarya</taxon>
        <taxon>Basidiomycota</taxon>
        <taxon>Agaricomycotina</taxon>
        <taxon>Agaricomycetes</taxon>
        <taxon>Agaricomycetidae</taxon>
        <taxon>Agaricales</taxon>
        <taxon>Marasmiineae</taxon>
        <taxon>Mycenaceae</taxon>
        <taxon>Mycena</taxon>
    </lineage>
</organism>
<evidence type="ECO:0000256" key="1">
    <source>
        <dbReference type="ARBA" id="ARBA00004141"/>
    </source>
</evidence>
<feature type="transmembrane region" description="Helical" evidence="3">
    <location>
        <begin position="306"/>
        <end position="323"/>
    </location>
</feature>
<dbReference type="GO" id="GO:0016020">
    <property type="term" value="C:membrane"/>
    <property type="evidence" value="ECO:0007669"/>
    <property type="project" value="UniProtKB-SubCell"/>
</dbReference>
<feature type="transmembrane region" description="Helical" evidence="3">
    <location>
        <begin position="198"/>
        <end position="220"/>
    </location>
</feature>
<dbReference type="EMBL" id="JARIHO010000068">
    <property type="protein sequence ID" value="KAJ7314269.1"/>
    <property type="molecule type" value="Genomic_DNA"/>
</dbReference>
<dbReference type="InterPro" id="IPR036259">
    <property type="entry name" value="MFS_trans_sf"/>
</dbReference>
<sequence>MDEARNTLKIITAAGGNDKPREAFHTQPEFDEGGLRGWLAVTGGSLVLMGTFGNIQSFGVFQDFYTRTYFPREAPSTISWIGSLQLALQFLVGVVSGKLFDIGYFHLLMISGSLLYTFSAFMLSLVQPHNFYQALLAQGFGMGIASGMLFLPSLGLASHYFRHRRAVAIGIMVSSGALGGIIYSVLLNNILPREGWGFPWAVRFVAFINLFLFIIGNLIMKPRHLERSSDPVDMKQIWTDGAYWIAVAGLCLGNLGLFVPYFYLQLFSFIRGVDEKFLVWVIPILNAGAVAGRLMPSFLADRYGPANIIIPCGLLSGTIMWALLSVRSIASVTIFALIYGFTSGAYISLSTPTIAAFSSSPNDIGLRIGIFCFFLGLSLLGGNPMAGALLSAPEYVWWRPLTLGSVTLLVGTALVLCARQALVQRRGGNRLV</sequence>
<keyword evidence="3" id="KW-0812">Transmembrane</keyword>
<dbReference type="InterPro" id="IPR050327">
    <property type="entry name" value="Proton-linked_MCT"/>
</dbReference>
<reference evidence="4" key="1">
    <citation type="submission" date="2023-03" db="EMBL/GenBank/DDBJ databases">
        <title>Massive genome expansion in bonnet fungi (Mycena s.s.) driven by repeated elements and novel gene families across ecological guilds.</title>
        <authorList>
            <consortium name="Lawrence Berkeley National Laboratory"/>
            <person name="Harder C.B."/>
            <person name="Miyauchi S."/>
            <person name="Viragh M."/>
            <person name="Kuo A."/>
            <person name="Thoen E."/>
            <person name="Andreopoulos B."/>
            <person name="Lu D."/>
            <person name="Skrede I."/>
            <person name="Drula E."/>
            <person name="Henrissat B."/>
            <person name="Morin E."/>
            <person name="Kohler A."/>
            <person name="Barry K."/>
            <person name="LaButti K."/>
            <person name="Morin E."/>
            <person name="Salamov A."/>
            <person name="Lipzen A."/>
            <person name="Mereny Z."/>
            <person name="Hegedus B."/>
            <person name="Baldrian P."/>
            <person name="Stursova M."/>
            <person name="Weitz H."/>
            <person name="Taylor A."/>
            <person name="Grigoriev I.V."/>
            <person name="Nagy L.G."/>
            <person name="Martin F."/>
            <person name="Kauserud H."/>
        </authorList>
    </citation>
    <scope>NUCLEOTIDE SEQUENCE</scope>
    <source>
        <strain evidence="4">CBHHK002</strain>
    </source>
</reference>
<evidence type="ECO:0000256" key="2">
    <source>
        <dbReference type="ARBA" id="ARBA00006727"/>
    </source>
</evidence>
<feature type="transmembrane region" description="Helical" evidence="3">
    <location>
        <begin position="370"/>
        <end position="390"/>
    </location>
</feature>
<feature type="transmembrane region" description="Helical" evidence="3">
    <location>
        <begin position="78"/>
        <end position="97"/>
    </location>
</feature>
<name>A0AAD7ED45_9AGAR</name>